<gene>
    <name evidence="2" type="ORF">FHQ18_10075</name>
</gene>
<name>A0A5A8F239_9BACT</name>
<dbReference type="InterPro" id="IPR018768">
    <property type="entry name" value="DUF2344"/>
</dbReference>
<dbReference type="NCBIfam" id="TIGR03936">
    <property type="entry name" value="sam_1_link_chp"/>
    <property type="match status" value="1"/>
</dbReference>
<dbReference type="InterPro" id="IPR007197">
    <property type="entry name" value="rSAM"/>
</dbReference>
<dbReference type="AlphaFoldDB" id="A0A5A8F239"/>
<dbReference type="InterPro" id="IPR058240">
    <property type="entry name" value="rSAM_sf"/>
</dbReference>
<evidence type="ECO:0000313" key="3">
    <source>
        <dbReference type="Proteomes" id="UP000322876"/>
    </source>
</evidence>
<dbReference type="Gene3D" id="3.80.30.20">
    <property type="entry name" value="tm_1862 like domain"/>
    <property type="match status" value="1"/>
</dbReference>
<dbReference type="CDD" id="cd01335">
    <property type="entry name" value="Radical_SAM"/>
    <property type="match status" value="1"/>
</dbReference>
<keyword evidence="3" id="KW-1185">Reference proteome</keyword>
<dbReference type="Proteomes" id="UP000322876">
    <property type="component" value="Unassembled WGS sequence"/>
</dbReference>
<dbReference type="GO" id="GO:0051536">
    <property type="term" value="F:iron-sulfur cluster binding"/>
    <property type="evidence" value="ECO:0007669"/>
    <property type="project" value="InterPro"/>
</dbReference>
<organism evidence="2 3">
    <name type="scientific">Deferribacter autotrophicus</name>
    <dbReference type="NCBI Taxonomy" id="500465"/>
    <lineage>
        <taxon>Bacteria</taxon>
        <taxon>Pseudomonadati</taxon>
        <taxon>Deferribacterota</taxon>
        <taxon>Deferribacteres</taxon>
        <taxon>Deferribacterales</taxon>
        <taxon>Deferribacteraceae</taxon>
        <taxon>Deferribacter</taxon>
    </lineage>
</organism>
<dbReference type="PROSITE" id="PS51918">
    <property type="entry name" value="RADICAL_SAM"/>
    <property type="match status" value="1"/>
</dbReference>
<dbReference type="SFLD" id="SFLDS00029">
    <property type="entry name" value="Radical_SAM"/>
    <property type="match status" value="1"/>
</dbReference>
<proteinExistence type="predicted"/>
<dbReference type="Pfam" id="PF04055">
    <property type="entry name" value="Radical_SAM"/>
    <property type="match status" value="1"/>
</dbReference>
<sequence>MTLSVDKKELLMISKPLRYIGGELNSVVKNNYKIRFCLSFPDVYEVGMSHYGFKLLYEKLNECSQIACERFFMPWIDAIDYFGKDIFVSLETNTPLKEFDLIGFSLQYELSYTNLLYIIKMSDIPLLSTERKDSDPIIIAGGPCVVNPAPLIDFVDVFFIGEMEEDLVNVLEVFSNNANVSRKEKLEFFNKFHFTYVPQVEKDKKVRRKIFVDFPLEGFCKKPIVPNFSVVQDRVSLEISRGCTRGCRFCQAGFIYRPVRERGIVSLIENALTQIENTGYFELSFLSLSAADFCNLEQLLVETNKCLSDKSISISLPSVRADQIKSFIFRELSKVRKSGFTIAPEAGSQRLRNSINKNLTEEEIIEAVELANKGGFNHAKLYFMIGLPFETDEDVLAIATLAEKIKGKVDRKFEITVSVSNFVPKPFTPYQWLGQDHVYSLKKKQDLLRKEMRKRKIKLKLHDVGQSILEACFSRGGVELGKVLYDAVNERLIFDGWSEFFNFDKWKNIFEKNGQDIYEYASKGYSLYEDLPWDNIDVGLEKKYLMNELEKAKNSLVTEDCRFDKCTGCGVCDFKNIKNIFAKKEAVTIKSKKETNIKTYIVRFEKKGDAIFYSALDTSRYFQHIFIIHNIELQFSRGFNPQPKINYIYPLPLGISGENEIMVVECSEFLDTERIVNELNEKFRSGFKIKSITEYNGENFDNCIQVFKFDDATEEIFSSMLIEGKNYYEKISKKGKKKIVCIDNYLIHKDKNRIELKITPMGGFNLLEFFKFWDYNISKLNISRTNIYPIK</sequence>
<dbReference type="Pfam" id="PF19864">
    <property type="entry name" value="Radical_SAM_N2"/>
    <property type="match status" value="1"/>
</dbReference>
<comment type="caution">
    <text evidence="2">The sequence shown here is derived from an EMBL/GenBank/DDBJ whole genome shotgun (WGS) entry which is preliminary data.</text>
</comment>
<evidence type="ECO:0000259" key="1">
    <source>
        <dbReference type="PROSITE" id="PS51918"/>
    </source>
</evidence>
<feature type="domain" description="Radical SAM core" evidence="1">
    <location>
        <begin position="229"/>
        <end position="458"/>
    </location>
</feature>
<dbReference type="SMART" id="SM00729">
    <property type="entry name" value="Elp3"/>
    <property type="match status" value="1"/>
</dbReference>
<dbReference type="OrthoDB" id="9806827at2"/>
<dbReference type="SUPFAM" id="SSF102114">
    <property type="entry name" value="Radical SAM enzymes"/>
    <property type="match status" value="1"/>
</dbReference>
<dbReference type="Pfam" id="PF10105">
    <property type="entry name" value="DUF2344"/>
    <property type="match status" value="1"/>
</dbReference>
<dbReference type="InterPro" id="IPR023404">
    <property type="entry name" value="rSAM_horseshoe"/>
</dbReference>
<dbReference type="NCBIfam" id="TIGR03960">
    <property type="entry name" value="rSAM_fuse_unch"/>
    <property type="match status" value="1"/>
</dbReference>
<dbReference type="InterPro" id="IPR045784">
    <property type="entry name" value="Radical_SAM_N2"/>
</dbReference>
<protein>
    <submittedName>
        <fullName evidence="2">TIGR03960 family B12-binding radical SAM protein</fullName>
    </submittedName>
</protein>
<dbReference type="RefSeq" id="WP_149267058.1">
    <property type="nucleotide sequence ID" value="NZ_VFJB01000008.1"/>
</dbReference>
<dbReference type="PANTHER" id="PTHR42731">
    <property type="entry name" value="SLL1084 PROTEIN"/>
    <property type="match status" value="1"/>
</dbReference>
<evidence type="ECO:0000313" key="2">
    <source>
        <dbReference type="EMBL" id="KAA0257385.1"/>
    </source>
</evidence>
<dbReference type="InterPro" id="IPR006638">
    <property type="entry name" value="Elp3/MiaA/NifB-like_rSAM"/>
</dbReference>
<reference evidence="2 3" key="1">
    <citation type="submission" date="2019-06" db="EMBL/GenBank/DDBJ databases">
        <title>Genomic insights into carbon and energy metabolism of Deferribacter autotrophicus revealed new metabolic traits in the phylum Deferribacteres.</title>
        <authorList>
            <person name="Slobodkin A.I."/>
            <person name="Slobodkina G.B."/>
            <person name="Allioux M."/>
            <person name="Alain K."/>
            <person name="Jebbar M."/>
            <person name="Shadrin V."/>
            <person name="Kublanov I.V."/>
            <person name="Toshchakov S.V."/>
            <person name="Bonch-Osmolovskaya E.A."/>
        </authorList>
    </citation>
    <scope>NUCLEOTIDE SEQUENCE [LARGE SCALE GENOMIC DNA]</scope>
    <source>
        <strain evidence="2 3">SL50</strain>
    </source>
</reference>
<dbReference type="InterPro" id="IPR023862">
    <property type="entry name" value="CHP03960_rSAM"/>
</dbReference>
<accession>A0A5A8F239</accession>
<dbReference type="SFLD" id="SFLDG01082">
    <property type="entry name" value="B12-binding_domain_containing"/>
    <property type="match status" value="1"/>
</dbReference>
<dbReference type="GO" id="GO:0003824">
    <property type="term" value="F:catalytic activity"/>
    <property type="evidence" value="ECO:0007669"/>
    <property type="project" value="InterPro"/>
</dbReference>
<dbReference type="EMBL" id="VFJB01000008">
    <property type="protein sequence ID" value="KAA0257385.1"/>
    <property type="molecule type" value="Genomic_DNA"/>
</dbReference>
<dbReference type="PANTHER" id="PTHR42731:SF1">
    <property type="entry name" value="RADICAL SAM DOMAIN PROTEIN"/>
    <property type="match status" value="1"/>
</dbReference>